<accession>A0AAE0L3A8</accession>
<organism evidence="2 3">
    <name type="scientific">Cymbomonas tetramitiformis</name>
    <dbReference type="NCBI Taxonomy" id="36881"/>
    <lineage>
        <taxon>Eukaryota</taxon>
        <taxon>Viridiplantae</taxon>
        <taxon>Chlorophyta</taxon>
        <taxon>Pyramimonadophyceae</taxon>
        <taxon>Pyramimonadales</taxon>
        <taxon>Pyramimonadaceae</taxon>
        <taxon>Cymbomonas</taxon>
    </lineage>
</organism>
<sequence length="307" mass="34128">RRALKDFKHLGRGCQAAKPCPYKRPVTPADTSRLSAEDWLLMMHDANLIKVSEETVVQKKIFTAVYGPNQISSRKLLLNFSLSRLLTVEDDRSFGRIHTHAFLTFLEALARASTEYLFPPIHVLRKAGFKGPYPTYEYHNICITKPKAREPMPEAAQDIAQLEAVDRAWGEEGEAPPDEREFHDHLMQFLEVLGMQHYSKDRKWGIPLPAVPRIKVPETAVPPSSRVSPPRSPSPSAGPQGTPPGLGPQPPSEARTTSSRQSKSPRTKSPSNGSAIPSGSRDSTRRMTVFDQAKFLNSVDEADDISP</sequence>
<evidence type="ECO:0000313" key="3">
    <source>
        <dbReference type="Proteomes" id="UP001190700"/>
    </source>
</evidence>
<keyword evidence="3" id="KW-1185">Reference proteome</keyword>
<dbReference type="EMBL" id="LGRX02010363">
    <property type="protein sequence ID" value="KAK3270498.1"/>
    <property type="molecule type" value="Genomic_DNA"/>
</dbReference>
<dbReference type="AlphaFoldDB" id="A0AAE0L3A8"/>
<feature type="compositionally biased region" description="Polar residues" evidence="1">
    <location>
        <begin position="254"/>
        <end position="281"/>
    </location>
</feature>
<gene>
    <name evidence="2" type="ORF">CYMTET_21109</name>
</gene>
<feature type="compositionally biased region" description="Pro residues" evidence="1">
    <location>
        <begin position="241"/>
        <end position="251"/>
    </location>
</feature>
<protein>
    <submittedName>
        <fullName evidence="2">Uncharacterized protein</fullName>
    </submittedName>
</protein>
<dbReference type="Proteomes" id="UP001190700">
    <property type="component" value="Unassembled WGS sequence"/>
</dbReference>
<feature type="compositionally biased region" description="Low complexity" evidence="1">
    <location>
        <begin position="221"/>
        <end position="240"/>
    </location>
</feature>
<evidence type="ECO:0000313" key="2">
    <source>
        <dbReference type="EMBL" id="KAK3270498.1"/>
    </source>
</evidence>
<comment type="caution">
    <text evidence="2">The sequence shown here is derived from an EMBL/GenBank/DDBJ whole genome shotgun (WGS) entry which is preliminary data.</text>
</comment>
<proteinExistence type="predicted"/>
<feature type="non-terminal residue" evidence="2">
    <location>
        <position position="1"/>
    </location>
</feature>
<reference evidence="2 3" key="1">
    <citation type="journal article" date="2015" name="Genome Biol. Evol.">
        <title>Comparative Genomics of a Bacterivorous Green Alga Reveals Evolutionary Causalities and Consequences of Phago-Mixotrophic Mode of Nutrition.</title>
        <authorList>
            <person name="Burns J.A."/>
            <person name="Paasch A."/>
            <person name="Narechania A."/>
            <person name="Kim E."/>
        </authorList>
    </citation>
    <scope>NUCLEOTIDE SEQUENCE [LARGE SCALE GENOMIC DNA]</scope>
    <source>
        <strain evidence="2 3">PLY_AMNH</strain>
    </source>
</reference>
<name>A0AAE0L3A8_9CHLO</name>
<feature type="region of interest" description="Disordered" evidence="1">
    <location>
        <begin position="217"/>
        <end position="307"/>
    </location>
</feature>
<evidence type="ECO:0000256" key="1">
    <source>
        <dbReference type="SAM" id="MobiDB-lite"/>
    </source>
</evidence>